<dbReference type="PROSITE" id="PS51352">
    <property type="entry name" value="THIOREDOXIN_2"/>
    <property type="match status" value="1"/>
</dbReference>
<proteinExistence type="predicted"/>
<dbReference type="GeneID" id="115624289"/>
<protein>
    <submittedName>
        <fullName evidence="3">Endoplasmic reticulum resident protein 44</fullName>
    </submittedName>
</protein>
<dbReference type="GO" id="GO:0006457">
    <property type="term" value="P:protein folding"/>
    <property type="evidence" value="ECO:0007669"/>
    <property type="project" value="TreeGrafter"/>
</dbReference>
<dbReference type="Pfam" id="PF00085">
    <property type="entry name" value="Thioredoxin"/>
    <property type="match status" value="1"/>
</dbReference>
<evidence type="ECO:0000259" key="1">
    <source>
        <dbReference type="PROSITE" id="PS51352"/>
    </source>
</evidence>
<reference evidence="3" key="1">
    <citation type="submission" date="2025-08" db="UniProtKB">
        <authorList>
            <consortium name="RefSeq"/>
        </authorList>
    </citation>
    <scope>IDENTIFICATION</scope>
    <source>
        <strain evidence="3">11010-0011.00</strain>
        <tissue evidence="3">Whole body</tissue>
    </source>
</reference>
<dbReference type="OrthoDB" id="28542at2759"/>
<dbReference type="GO" id="GO:0005793">
    <property type="term" value="C:endoplasmic reticulum-Golgi intermediate compartment"/>
    <property type="evidence" value="ECO:0007669"/>
    <property type="project" value="TreeGrafter"/>
</dbReference>
<dbReference type="GO" id="GO:0003756">
    <property type="term" value="F:protein disulfide isomerase activity"/>
    <property type="evidence" value="ECO:0007669"/>
    <property type="project" value="TreeGrafter"/>
</dbReference>
<dbReference type="CDD" id="cd02961">
    <property type="entry name" value="PDI_a_family"/>
    <property type="match status" value="1"/>
</dbReference>
<dbReference type="SUPFAM" id="SSF52833">
    <property type="entry name" value="Thioredoxin-like"/>
    <property type="match status" value="1"/>
</dbReference>
<dbReference type="PANTHER" id="PTHR46295">
    <property type="entry name" value="ENDOPLASMIC RETICULUM RESIDENT PROTEIN 44"/>
    <property type="match status" value="1"/>
</dbReference>
<evidence type="ECO:0000313" key="2">
    <source>
        <dbReference type="Proteomes" id="UP000504634"/>
    </source>
</evidence>
<dbReference type="PANTHER" id="PTHR46295:SF1">
    <property type="entry name" value="ENDOPLASMIC RETICULUM RESIDENT PROTEIN 44"/>
    <property type="match status" value="1"/>
</dbReference>
<evidence type="ECO:0000313" key="3">
    <source>
        <dbReference type="RefSeq" id="XP_030374773.1"/>
    </source>
</evidence>
<dbReference type="GO" id="GO:0005789">
    <property type="term" value="C:endoplasmic reticulum membrane"/>
    <property type="evidence" value="ECO:0007669"/>
    <property type="project" value="TreeGrafter"/>
</dbReference>
<name>A0A6J2TI26_DROLE</name>
<dbReference type="RefSeq" id="XP_030374773.1">
    <property type="nucleotide sequence ID" value="XM_030518913.1"/>
</dbReference>
<feature type="domain" description="Thioredoxin" evidence="1">
    <location>
        <begin position="1"/>
        <end position="108"/>
    </location>
</feature>
<dbReference type="InterPro" id="IPR036249">
    <property type="entry name" value="Thioredoxin-like_sf"/>
</dbReference>
<keyword evidence="2" id="KW-1185">Reference proteome</keyword>
<dbReference type="AlphaFoldDB" id="A0A6J2TI26"/>
<sequence length="115" mass="13482">MTVSSYNKLVKANQLVLILFYNNWCMWSRKMLPAFDKAADLIRNKFKPPGTALLAKVECDKNVKLCKTFKIKQYPTAILVNHSTKINKEYKNKRSEKAIVNFMKKHIKMSTQKRK</sequence>
<dbReference type="Gene3D" id="3.40.30.10">
    <property type="entry name" value="Glutaredoxin"/>
    <property type="match status" value="1"/>
</dbReference>
<gene>
    <name evidence="3" type="primary">LOC115624289</name>
</gene>
<organism evidence="2 3">
    <name type="scientific">Drosophila lebanonensis</name>
    <name type="common">Fruit fly</name>
    <name type="synonym">Scaptodrosophila lebanonensis</name>
    <dbReference type="NCBI Taxonomy" id="7225"/>
    <lineage>
        <taxon>Eukaryota</taxon>
        <taxon>Metazoa</taxon>
        <taxon>Ecdysozoa</taxon>
        <taxon>Arthropoda</taxon>
        <taxon>Hexapoda</taxon>
        <taxon>Insecta</taxon>
        <taxon>Pterygota</taxon>
        <taxon>Neoptera</taxon>
        <taxon>Endopterygota</taxon>
        <taxon>Diptera</taxon>
        <taxon>Brachycera</taxon>
        <taxon>Muscomorpha</taxon>
        <taxon>Ephydroidea</taxon>
        <taxon>Drosophilidae</taxon>
        <taxon>Scaptodrosophila</taxon>
    </lineage>
</organism>
<accession>A0A6J2TI26</accession>
<dbReference type="Proteomes" id="UP000504634">
    <property type="component" value="Unplaced"/>
</dbReference>
<dbReference type="InterPro" id="IPR052643">
    <property type="entry name" value="ERP44"/>
</dbReference>
<dbReference type="InterPro" id="IPR013766">
    <property type="entry name" value="Thioredoxin_domain"/>
</dbReference>